<proteinExistence type="predicted"/>
<dbReference type="AlphaFoldDB" id="A0AA88YI53"/>
<evidence type="ECO:0000313" key="2">
    <source>
        <dbReference type="EMBL" id="KAK3099853.1"/>
    </source>
</evidence>
<evidence type="ECO:0000313" key="3">
    <source>
        <dbReference type="Proteomes" id="UP001186944"/>
    </source>
</evidence>
<keyword evidence="3" id="KW-1185">Reference proteome</keyword>
<evidence type="ECO:0000256" key="1">
    <source>
        <dbReference type="SAM" id="MobiDB-lite"/>
    </source>
</evidence>
<feature type="compositionally biased region" description="Basic and acidic residues" evidence="1">
    <location>
        <begin position="15"/>
        <end position="28"/>
    </location>
</feature>
<sequence>MAARDEIEGEEIEDLHEQNDTEGNESHSKKFKVSLMITEEQKSRIFELFEENDWEIEEVPESQDTAPMEVDSGYEPFRIPQDDNSTECVYCFCKPCITDERNRQLWWETENHAARQNNHALRKEKYKSFWTMLFHRGVFLDPRYMAIKEEALKRDPRRRNLLWHRRDILPKCVLEMVRSWFPNPVGVPYMGHMWE</sequence>
<feature type="region of interest" description="Disordered" evidence="1">
    <location>
        <begin position="1"/>
        <end position="31"/>
    </location>
</feature>
<dbReference type="EMBL" id="VSWD01000006">
    <property type="protein sequence ID" value="KAK3099853.1"/>
    <property type="molecule type" value="Genomic_DNA"/>
</dbReference>
<organism evidence="2 3">
    <name type="scientific">Pinctada imbricata</name>
    <name type="common">Atlantic pearl-oyster</name>
    <name type="synonym">Pinctada martensii</name>
    <dbReference type="NCBI Taxonomy" id="66713"/>
    <lineage>
        <taxon>Eukaryota</taxon>
        <taxon>Metazoa</taxon>
        <taxon>Spiralia</taxon>
        <taxon>Lophotrochozoa</taxon>
        <taxon>Mollusca</taxon>
        <taxon>Bivalvia</taxon>
        <taxon>Autobranchia</taxon>
        <taxon>Pteriomorphia</taxon>
        <taxon>Pterioida</taxon>
        <taxon>Pterioidea</taxon>
        <taxon>Pteriidae</taxon>
        <taxon>Pinctada</taxon>
    </lineage>
</organism>
<name>A0AA88YI53_PINIB</name>
<protein>
    <submittedName>
        <fullName evidence="2">Uncharacterized protein</fullName>
    </submittedName>
</protein>
<comment type="caution">
    <text evidence="2">The sequence shown here is derived from an EMBL/GenBank/DDBJ whole genome shotgun (WGS) entry which is preliminary data.</text>
</comment>
<gene>
    <name evidence="2" type="ORF">FSP39_010767</name>
</gene>
<reference evidence="2" key="1">
    <citation type="submission" date="2019-08" db="EMBL/GenBank/DDBJ databases">
        <title>The improved chromosome-level genome for the pearl oyster Pinctada fucata martensii using PacBio sequencing and Hi-C.</title>
        <authorList>
            <person name="Zheng Z."/>
        </authorList>
    </citation>
    <scope>NUCLEOTIDE SEQUENCE</scope>
    <source>
        <strain evidence="2">ZZ-2019</strain>
        <tissue evidence="2">Adductor muscle</tissue>
    </source>
</reference>
<accession>A0AA88YI53</accession>
<dbReference type="Proteomes" id="UP001186944">
    <property type="component" value="Unassembled WGS sequence"/>
</dbReference>